<dbReference type="InterPro" id="IPR002912">
    <property type="entry name" value="ACT_dom"/>
</dbReference>
<dbReference type="Gene3D" id="3.30.70.260">
    <property type="match status" value="2"/>
</dbReference>
<dbReference type="PANTHER" id="PTHR34875">
    <property type="entry name" value="UPF0237 PROTEIN MJ1558"/>
    <property type="match status" value="1"/>
</dbReference>
<organism evidence="2">
    <name type="scientific">Helicotheca tamesis</name>
    <dbReference type="NCBI Taxonomy" id="374047"/>
    <lineage>
        <taxon>Eukaryota</taxon>
        <taxon>Sar</taxon>
        <taxon>Stramenopiles</taxon>
        <taxon>Ochrophyta</taxon>
        <taxon>Bacillariophyta</taxon>
        <taxon>Mediophyceae</taxon>
        <taxon>Lithodesmiophycidae</taxon>
        <taxon>Lithodesmiales</taxon>
        <taxon>Lithodesmiaceae</taxon>
        <taxon>Helicotheca</taxon>
    </lineage>
</organism>
<dbReference type="AlphaFoldDB" id="A0A7S2MFE7"/>
<accession>A0A7S2MFE7</accession>
<name>A0A7S2MFE7_9STRA</name>
<evidence type="ECO:0000313" key="2">
    <source>
        <dbReference type="EMBL" id="CAD9480634.1"/>
    </source>
</evidence>
<dbReference type="EMBL" id="HBGV01005891">
    <property type="protein sequence ID" value="CAD9480634.1"/>
    <property type="molecule type" value="Transcribed_RNA"/>
</dbReference>
<feature type="domain" description="ACT" evidence="1">
    <location>
        <begin position="125"/>
        <end position="212"/>
    </location>
</feature>
<evidence type="ECO:0000259" key="1">
    <source>
        <dbReference type="PROSITE" id="PS51671"/>
    </source>
</evidence>
<dbReference type="InterPro" id="IPR045865">
    <property type="entry name" value="ACT-like_dom_sf"/>
</dbReference>
<sequence>MSVSQAFFRRAMAPTLTRMAIVRPLSTGGANKMLHLVINAVGNDRPGIVSDITKAVVDAGGNVGDSQAAKLGSHFSLMMLVSVPENHGDLLKDSLDGMSGMNTSCFETNDPKSLDVHPKIAYSGQFTLSGADNPGIVHQVTSVLAKHKLSIDKMETSDEEAPFGGTQLFNMRGIANAMHPLASGFDADKIKDELQKLGESLNCDIDLEDISSASLDSVGAA</sequence>
<dbReference type="Pfam" id="PF13740">
    <property type="entry name" value="ACT_6"/>
    <property type="match status" value="1"/>
</dbReference>
<gene>
    <name evidence="2" type="ORF">HTAM1171_LOCUS3556</name>
</gene>
<protein>
    <recommendedName>
        <fullName evidence="1">ACT domain-containing protein</fullName>
    </recommendedName>
</protein>
<dbReference type="InterPro" id="IPR050990">
    <property type="entry name" value="UPF0237/GcvR_regulator"/>
</dbReference>
<proteinExistence type="predicted"/>
<dbReference type="PANTHER" id="PTHR34875:SF6">
    <property type="entry name" value="UPF0237 PROTEIN MJ1558"/>
    <property type="match status" value="1"/>
</dbReference>
<reference evidence="2" key="1">
    <citation type="submission" date="2021-01" db="EMBL/GenBank/DDBJ databases">
        <authorList>
            <person name="Corre E."/>
            <person name="Pelletier E."/>
            <person name="Niang G."/>
            <person name="Scheremetjew M."/>
            <person name="Finn R."/>
            <person name="Kale V."/>
            <person name="Holt S."/>
            <person name="Cochrane G."/>
            <person name="Meng A."/>
            <person name="Brown T."/>
            <person name="Cohen L."/>
        </authorList>
    </citation>
    <scope>NUCLEOTIDE SEQUENCE</scope>
    <source>
        <strain evidence="2">CCMP826</strain>
    </source>
</reference>
<dbReference type="SUPFAM" id="SSF55021">
    <property type="entry name" value="ACT-like"/>
    <property type="match status" value="2"/>
</dbReference>
<dbReference type="PROSITE" id="PS51671">
    <property type="entry name" value="ACT"/>
    <property type="match status" value="1"/>
</dbReference>